<dbReference type="PANTHER" id="PTHR30616">
    <property type="entry name" value="UNCHARACTERIZED PROTEIN YFIH"/>
    <property type="match status" value="1"/>
</dbReference>
<dbReference type="Pfam" id="PF02578">
    <property type="entry name" value="Cu-oxidase_4"/>
    <property type="match status" value="1"/>
</dbReference>
<dbReference type="NCBIfam" id="TIGR00726">
    <property type="entry name" value="peptidoglycan editing factor PgeF"/>
    <property type="match status" value="1"/>
</dbReference>
<dbReference type="PANTHER" id="PTHR30616:SF2">
    <property type="entry name" value="PURINE NUCLEOSIDE PHOSPHORYLASE LACC1"/>
    <property type="match status" value="1"/>
</dbReference>
<protein>
    <recommendedName>
        <fullName evidence="1">Purine nucleoside phosphorylase</fullName>
    </recommendedName>
</protein>
<keyword evidence="3" id="KW-1185">Reference proteome</keyword>
<dbReference type="RefSeq" id="WP_216957100.1">
    <property type="nucleotide sequence ID" value="NZ_JAHOPB010000001.1"/>
</dbReference>
<comment type="similarity">
    <text evidence="1">Belongs to the purine nucleoside phosphorylase YfiH/LACC1 family.</text>
</comment>
<evidence type="ECO:0000256" key="1">
    <source>
        <dbReference type="RuleBase" id="RU361274"/>
    </source>
</evidence>
<evidence type="ECO:0000313" key="2">
    <source>
        <dbReference type="EMBL" id="MBU8872816.1"/>
    </source>
</evidence>
<evidence type="ECO:0000313" key="3">
    <source>
        <dbReference type="Proteomes" id="UP000727907"/>
    </source>
</evidence>
<dbReference type="Proteomes" id="UP000727907">
    <property type="component" value="Unassembled WGS sequence"/>
</dbReference>
<reference evidence="2 3" key="1">
    <citation type="submission" date="2021-06" db="EMBL/GenBank/DDBJ databases">
        <authorList>
            <person name="Lee D.H."/>
        </authorList>
    </citation>
    <scope>NUCLEOTIDE SEQUENCE [LARGE SCALE GENOMIC DNA]</scope>
    <source>
        <strain evidence="2 3">MMS21-HV4-11</strain>
    </source>
</reference>
<dbReference type="CDD" id="cd16833">
    <property type="entry name" value="YfiH"/>
    <property type="match status" value="1"/>
</dbReference>
<comment type="caution">
    <text evidence="2">The sequence shown here is derived from an EMBL/GenBank/DDBJ whole genome shotgun (WGS) entry which is preliminary data.</text>
</comment>
<dbReference type="InterPro" id="IPR003730">
    <property type="entry name" value="Cu_polyphenol_OxRdtase"/>
</dbReference>
<gene>
    <name evidence="2" type="primary">pgeF</name>
    <name evidence="2" type="ORF">KQ910_03535</name>
</gene>
<proteinExistence type="inferred from homology"/>
<sequence length="255" mass="26892">MIQAQTLAALDGVQHRFFTRQGGVSAGLYSSLNCGYGSGDSPDNVRENRRRVAEQFGLVEPDLQTVHQTHSTDVLTVAEGRWSSPGAPKADGLVTDRPGVVLGVLAADCAPVLLADGDASVIGAAHAGWKGALGGIVDVTITSMEKLGARRERIKVVVGPCIGPQSYEVGPEFPAPFLAQDEANGAFFRTAARAGHFMFDLPGYLVHRIARNGVAVTATGHDTLTGTDDFFSYRRNTLQGVRDYGRGLSAIALAA</sequence>
<dbReference type="EMBL" id="JAHOPB010000001">
    <property type="protein sequence ID" value="MBU8872816.1"/>
    <property type="molecule type" value="Genomic_DNA"/>
</dbReference>
<organism evidence="2 3">
    <name type="scientific">Reyranella humidisoli</name>
    <dbReference type="NCBI Taxonomy" id="2849149"/>
    <lineage>
        <taxon>Bacteria</taxon>
        <taxon>Pseudomonadati</taxon>
        <taxon>Pseudomonadota</taxon>
        <taxon>Alphaproteobacteria</taxon>
        <taxon>Hyphomicrobiales</taxon>
        <taxon>Reyranellaceae</taxon>
        <taxon>Reyranella</taxon>
    </lineage>
</organism>
<accession>A0ABS6IDY6</accession>
<name>A0ABS6IDY6_9HYPH</name>